<reference evidence="4 5" key="1">
    <citation type="journal article" date="2017" name="Mol. Biol. Evol.">
        <title>The 4-celled Tetrabaena socialis nuclear genome reveals the essential components for genetic control of cell number at the origin of multicellularity in the volvocine lineage.</title>
        <authorList>
            <person name="Featherston J."/>
            <person name="Arakaki Y."/>
            <person name="Hanschen E.R."/>
            <person name="Ferris P.J."/>
            <person name="Michod R.E."/>
            <person name="Olson B.J.S.C."/>
            <person name="Nozaki H."/>
            <person name="Durand P.M."/>
        </authorList>
    </citation>
    <scope>NUCLEOTIDE SEQUENCE [LARGE SCALE GENOMIC DNA]</scope>
    <source>
        <strain evidence="4 5">NIES-571</strain>
    </source>
</reference>
<dbReference type="SUPFAM" id="SSF48403">
    <property type="entry name" value="Ankyrin repeat"/>
    <property type="match status" value="2"/>
</dbReference>
<dbReference type="PANTHER" id="PTHR24173:SF74">
    <property type="entry name" value="ANKYRIN REPEAT DOMAIN-CONTAINING PROTEIN 16"/>
    <property type="match status" value="1"/>
</dbReference>
<dbReference type="Proteomes" id="UP000236333">
    <property type="component" value="Unassembled WGS sequence"/>
</dbReference>
<dbReference type="GO" id="GO:0016301">
    <property type="term" value="F:kinase activity"/>
    <property type="evidence" value="ECO:0007669"/>
    <property type="project" value="UniProtKB-KW"/>
</dbReference>
<sequence length="230" mass="23834">MQNGITALIIACKQGLAEVAKALLAAGAYINAKDTDGKTTLMHACDKGHAEVAKALLAAGADVNAMNTVRVGAWAINGWGCMVAVVWRRGNGEGGAAAAQLILLTLFKLLGSSYMLDHRCWCIQNGITALILACKQGLAELAKALLAAGAYINANDKDGKTTLMHACDKGHVEVAKALLAAGADVNAKNKVYKDGITALILACKQGLAEVATELLAAGADIHVKNTVWGW</sequence>
<evidence type="ECO:0000256" key="2">
    <source>
        <dbReference type="ARBA" id="ARBA00023043"/>
    </source>
</evidence>
<feature type="repeat" description="ANK" evidence="3">
    <location>
        <begin position="158"/>
        <end position="190"/>
    </location>
</feature>
<dbReference type="Gene3D" id="1.25.40.20">
    <property type="entry name" value="Ankyrin repeat-containing domain"/>
    <property type="match status" value="2"/>
</dbReference>
<keyword evidence="1" id="KW-0677">Repeat</keyword>
<feature type="repeat" description="ANK" evidence="3">
    <location>
        <begin position="125"/>
        <end position="157"/>
    </location>
</feature>
<dbReference type="PROSITE" id="PS50297">
    <property type="entry name" value="ANK_REP_REGION"/>
    <property type="match status" value="5"/>
</dbReference>
<dbReference type="InterPro" id="IPR036770">
    <property type="entry name" value="Ankyrin_rpt-contain_sf"/>
</dbReference>
<keyword evidence="2 3" id="KW-0040">ANK repeat</keyword>
<comment type="caution">
    <text evidence="4">The sequence shown here is derived from an EMBL/GenBank/DDBJ whole genome shotgun (WGS) entry which is preliminary data.</text>
</comment>
<name>A0A2J8AB58_9CHLO</name>
<dbReference type="InterPro" id="IPR002110">
    <property type="entry name" value="Ankyrin_rpt"/>
</dbReference>
<feature type="repeat" description="ANK" evidence="3">
    <location>
        <begin position="36"/>
        <end position="68"/>
    </location>
</feature>
<organism evidence="4 5">
    <name type="scientific">Tetrabaena socialis</name>
    <dbReference type="NCBI Taxonomy" id="47790"/>
    <lineage>
        <taxon>Eukaryota</taxon>
        <taxon>Viridiplantae</taxon>
        <taxon>Chlorophyta</taxon>
        <taxon>core chlorophytes</taxon>
        <taxon>Chlorophyceae</taxon>
        <taxon>CS clade</taxon>
        <taxon>Chlamydomonadales</taxon>
        <taxon>Tetrabaenaceae</taxon>
        <taxon>Tetrabaena</taxon>
    </lineage>
</organism>
<dbReference type="PROSITE" id="PS50088">
    <property type="entry name" value="ANK_REPEAT"/>
    <property type="match status" value="5"/>
</dbReference>
<dbReference type="PRINTS" id="PR01415">
    <property type="entry name" value="ANKYRIN"/>
</dbReference>
<gene>
    <name evidence="4" type="ORF">TSOC_003685</name>
</gene>
<dbReference type="Pfam" id="PF00023">
    <property type="entry name" value="Ank"/>
    <property type="match status" value="1"/>
</dbReference>
<evidence type="ECO:0000256" key="3">
    <source>
        <dbReference type="PROSITE-ProRule" id="PRU00023"/>
    </source>
</evidence>
<dbReference type="AlphaFoldDB" id="A0A2J8AB58"/>
<evidence type="ECO:0000313" key="4">
    <source>
        <dbReference type="EMBL" id="PNH09703.1"/>
    </source>
</evidence>
<proteinExistence type="predicted"/>
<dbReference type="EMBL" id="PGGS01000081">
    <property type="protein sequence ID" value="PNH09703.1"/>
    <property type="molecule type" value="Genomic_DNA"/>
</dbReference>
<keyword evidence="4" id="KW-0418">Kinase</keyword>
<dbReference type="Pfam" id="PF12796">
    <property type="entry name" value="Ank_2"/>
    <property type="match status" value="2"/>
</dbReference>
<keyword evidence="4" id="KW-0808">Transferase</keyword>
<protein>
    <submittedName>
        <fullName evidence="4">Kinase D-interacting substrate</fullName>
    </submittedName>
</protein>
<dbReference type="PANTHER" id="PTHR24173">
    <property type="entry name" value="ANKYRIN REPEAT CONTAINING"/>
    <property type="match status" value="1"/>
</dbReference>
<evidence type="ECO:0000313" key="5">
    <source>
        <dbReference type="Proteomes" id="UP000236333"/>
    </source>
</evidence>
<evidence type="ECO:0000256" key="1">
    <source>
        <dbReference type="ARBA" id="ARBA00022737"/>
    </source>
</evidence>
<feature type="repeat" description="ANK" evidence="3">
    <location>
        <begin position="194"/>
        <end position="226"/>
    </location>
</feature>
<dbReference type="OrthoDB" id="540205at2759"/>
<feature type="repeat" description="ANK" evidence="3">
    <location>
        <begin position="3"/>
        <end position="35"/>
    </location>
</feature>
<keyword evidence="5" id="KW-1185">Reference proteome</keyword>
<accession>A0A2J8AB58</accession>
<dbReference type="SMART" id="SM00248">
    <property type="entry name" value="ANK"/>
    <property type="match status" value="5"/>
</dbReference>